<protein>
    <recommendedName>
        <fullName evidence="4">Sel1 repeat family protein</fullName>
    </recommendedName>
</protein>
<dbReference type="PANTHER" id="PTHR45011">
    <property type="entry name" value="DAP3-BINDING CELL DEATH ENHANCER 1"/>
    <property type="match status" value="1"/>
</dbReference>
<dbReference type="EMBL" id="AP014545">
    <property type="protein sequence ID" value="BBB25631.1"/>
    <property type="molecule type" value="Genomic_DNA"/>
</dbReference>
<dbReference type="InterPro" id="IPR006597">
    <property type="entry name" value="Sel1-like"/>
</dbReference>
<dbReference type="InterPro" id="IPR052748">
    <property type="entry name" value="ISR_Activator"/>
</dbReference>
<evidence type="ECO:0000313" key="3">
    <source>
        <dbReference type="Proteomes" id="UP000595663"/>
    </source>
</evidence>
<evidence type="ECO:0000313" key="2">
    <source>
        <dbReference type="EMBL" id="BBB25631.1"/>
    </source>
</evidence>
<keyword evidence="3" id="KW-1185">Reference proteome</keyword>
<dbReference type="RefSeq" id="WP_019622052.1">
    <property type="nucleotide sequence ID" value="NZ_AP014545.1"/>
</dbReference>
<keyword evidence="1" id="KW-0732">Signal</keyword>
<sequence>MINRLRTLLAFAVLANATVSLATDMESCQALFLKGDVQPAYQTCLPLAQVGDPQAAFIIARLQAIGLEGASDWVKVVKWLKIAAAGNHHEAAYNLAIAYQLGKGVVADQQQAFKYYQQSTELGNPKAMRNLALLYEQGDGVEKDLSRAFSLYQRSAEQGLTDSQLKTGLMQLQGEGSEKNPQAARRWIELAAVAGDDKAQLALGVLLIDFDPDTALHWYAQAVSRGNPYAAHNLALIYFEGTSVQKDLLQALAYASTSVELGNAASQSLYQRVLEQLQEPTPSEAQSAVETQLDDGLLPEKDLQWLKAQPASHYVVQLARLNSHKSAESFIRQQGLIRTAHAIALDRHDYVVLLKQAFSDKVTAQSVISATLSQLSAKEAWVRSYRSLYAR</sequence>
<dbReference type="Gene3D" id="3.30.70.1070">
    <property type="entry name" value="Sporulation related repeat"/>
    <property type="match status" value="1"/>
</dbReference>
<dbReference type="SUPFAM" id="SSF81901">
    <property type="entry name" value="HCP-like"/>
    <property type="match status" value="2"/>
</dbReference>
<reference evidence="2 3" key="1">
    <citation type="journal article" date="2008" name="Int. J. Syst. Evol. Microbiol.">
        <title>Amphritea japonica sp. nov. and Amphritea balenae sp. nov., isolated from the sediment adjacent to sperm whale carcasses off Kagoshima, Japan.</title>
        <authorList>
            <person name="Miyazaki M."/>
            <person name="Nogi Y."/>
            <person name="Fujiwara Y."/>
            <person name="Kawato M."/>
            <person name="Nagahama T."/>
            <person name="Kubokawa K."/>
            <person name="Horikoshi K."/>
        </authorList>
    </citation>
    <scope>NUCLEOTIDE SEQUENCE [LARGE SCALE GENOMIC DNA]</scope>
    <source>
        <strain evidence="2 3">ATCC BAA-1530</strain>
    </source>
</reference>
<organism evidence="2 3">
    <name type="scientific">Amphritea japonica ATCC BAA-1530</name>
    <dbReference type="NCBI Taxonomy" id="1278309"/>
    <lineage>
        <taxon>Bacteria</taxon>
        <taxon>Pseudomonadati</taxon>
        <taxon>Pseudomonadota</taxon>
        <taxon>Gammaproteobacteria</taxon>
        <taxon>Oceanospirillales</taxon>
        <taxon>Oceanospirillaceae</taxon>
        <taxon>Amphritea</taxon>
    </lineage>
</organism>
<dbReference type="InterPro" id="IPR011990">
    <property type="entry name" value="TPR-like_helical_dom_sf"/>
</dbReference>
<dbReference type="Gene3D" id="1.25.40.10">
    <property type="entry name" value="Tetratricopeptide repeat domain"/>
    <property type="match status" value="1"/>
</dbReference>
<dbReference type="SMART" id="SM00671">
    <property type="entry name" value="SEL1"/>
    <property type="match status" value="6"/>
</dbReference>
<name>A0A7R6PCK9_9GAMM</name>
<dbReference type="Pfam" id="PF08238">
    <property type="entry name" value="Sel1"/>
    <property type="match status" value="5"/>
</dbReference>
<dbReference type="GO" id="GO:0042834">
    <property type="term" value="F:peptidoglycan binding"/>
    <property type="evidence" value="ECO:0007669"/>
    <property type="project" value="InterPro"/>
</dbReference>
<accession>A0A7R6PCK9</accession>
<dbReference type="AlphaFoldDB" id="A0A7R6PCK9"/>
<feature type="chain" id="PRO_5032531441" description="Sel1 repeat family protein" evidence="1">
    <location>
        <begin position="23"/>
        <end position="391"/>
    </location>
</feature>
<dbReference type="Proteomes" id="UP000595663">
    <property type="component" value="Chromosome"/>
</dbReference>
<gene>
    <name evidence="2" type="ORF">AMJAP_1034</name>
</gene>
<dbReference type="PANTHER" id="PTHR45011:SF1">
    <property type="entry name" value="DAP3-BINDING CELL DEATH ENHANCER 1"/>
    <property type="match status" value="1"/>
</dbReference>
<evidence type="ECO:0008006" key="4">
    <source>
        <dbReference type="Google" id="ProtNLM"/>
    </source>
</evidence>
<dbReference type="InterPro" id="IPR036680">
    <property type="entry name" value="SPOR-like_sf"/>
</dbReference>
<evidence type="ECO:0000256" key="1">
    <source>
        <dbReference type="SAM" id="SignalP"/>
    </source>
</evidence>
<dbReference type="KEGG" id="ajp:AMJAP_1034"/>
<feature type="signal peptide" evidence="1">
    <location>
        <begin position="1"/>
        <end position="22"/>
    </location>
</feature>
<proteinExistence type="predicted"/>